<gene>
    <name evidence="2" type="ORF">C6569_00465</name>
</gene>
<accession>A0A2S0N6B6</accession>
<dbReference type="InterPro" id="IPR000182">
    <property type="entry name" value="GNAT_dom"/>
</dbReference>
<dbReference type="PANTHER" id="PTHR43441">
    <property type="entry name" value="RIBOSOMAL-PROTEIN-SERINE ACETYLTRANSFERASE"/>
    <property type="match status" value="1"/>
</dbReference>
<dbReference type="KEGG" id="phr:C6569_00465"/>
<name>A0A2S0N6B6_9HYPH</name>
<protein>
    <submittedName>
        <fullName evidence="2">30S ribosomal protein S5 alanine N-acetyltransferase</fullName>
    </submittedName>
</protein>
<keyword evidence="2" id="KW-0808">Transferase</keyword>
<keyword evidence="2" id="KW-0687">Ribonucleoprotein</keyword>
<dbReference type="RefSeq" id="WP_106747005.1">
    <property type="nucleotide sequence ID" value="NZ_CP027668.1"/>
</dbReference>
<dbReference type="GO" id="GO:0005840">
    <property type="term" value="C:ribosome"/>
    <property type="evidence" value="ECO:0007669"/>
    <property type="project" value="UniProtKB-KW"/>
</dbReference>
<dbReference type="SUPFAM" id="SSF55729">
    <property type="entry name" value="Acyl-CoA N-acyltransferases (Nat)"/>
    <property type="match status" value="1"/>
</dbReference>
<dbReference type="Pfam" id="PF13302">
    <property type="entry name" value="Acetyltransf_3"/>
    <property type="match status" value="1"/>
</dbReference>
<dbReference type="InterPro" id="IPR051908">
    <property type="entry name" value="Ribosomal_N-acetyltransferase"/>
</dbReference>
<feature type="domain" description="N-acetyltransferase" evidence="1">
    <location>
        <begin position="53"/>
        <end position="204"/>
    </location>
</feature>
<dbReference type="PANTHER" id="PTHR43441:SF2">
    <property type="entry name" value="FAMILY ACETYLTRANSFERASE, PUTATIVE (AFU_ORTHOLOGUE AFUA_7G00850)-RELATED"/>
    <property type="match status" value="1"/>
</dbReference>
<dbReference type="OrthoDB" id="9801669at2"/>
<evidence type="ECO:0000259" key="1">
    <source>
        <dbReference type="PROSITE" id="PS51186"/>
    </source>
</evidence>
<keyword evidence="2" id="KW-0689">Ribosomal protein</keyword>
<proteinExistence type="predicted"/>
<sequence length="213" mass="23761">MNATPKAPIRRSPAGRPLSLLRAVGLAYAAPEPVVGPKVVLRLPDMGDYEAWSRLRDASRRFLVPWEPAWPPDDLTRTAFRRRIARYRQDWRDDQGYAFFLHRKEDGALVGGLTLTNVRRGVAQTISLGYWMGESFAGQGYMSAGVRAVIPYAFGVLGFRRMEAACVPENAASVGLLERVGFTREGLARQYLCINGTWTDHALYAFVQGDRLG</sequence>
<dbReference type="InterPro" id="IPR016181">
    <property type="entry name" value="Acyl_CoA_acyltransferase"/>
</dbReference>
<dbReference type="GO" id="GO:0008999">
    <property type="term" value="F:protein-N-terminal-alanine acetyltransferase activity"/>
    <property type="evidence" value="ECO:0007669"/>
    <property type="project" value="TreeGrafter"/>
</dbReference>
<dbReference type="Gene3D" id="3.40.630.30">
    <property type="match status" value="1"/>
</dbReference>
<dbReference type="PROSITE" id="PS51186">
    <property type="entry name" value="GNAT"/>
    <property type="match status" value="1"/>
</dbReference>
<dbReference type="AlphaFoldDB" id="A0A2S0N6B6"/>
<evidence type="ECO:0000313" key="2">
    <source>
        <dbReference type="EMBL" id="AVO43675.1"/>
    </source>
</evidence>
<reference evidence="2 3" key="1">
    <citation type="submission" date="2018-03" db="EMBL/GenBank/DDBJ databases">
        <title>Genome sequencing of Phreatobacter sp.</title>
        <authorList>
            <person name="Kim S.-J."/>
            <person name="Heo J."/>
            <person name="Kwon S.-W."/>
        </authorList>
    </citation>
    <scope>NUCLEOTIDE SEQUENCE [LARGE SCALE GENOMIC DNA]</scope>
    <source>
        <strain evidence="2 3">S-12</strain>
    </source>
</reference>
<keyword evidence="3" id="KW-1185">Reference proteome</keyword>
<dbReference type="EMBL" id="CP027668">
    <property type="protein sequence ID" value="AVO43675.1"/>
    <property type="molecule type" value="Genomic_DNA"/>
</dbReference>
<dbReference type="GO" id="GO:1990189">
    <property type="term" value="F:protein N-terminal-serine acetyltransferase activity"/>
    <property type="evidence" value="ECO:0007669"/>
    <property type="project" value="TreeGrafter"/>
</dbReference>
<dbReference type="GO" id="GO:0005737">
    <property type="term" value="C:cytoplasm"/>
    <property type="evidence" value="ECO:0007669"/>
    <property type="project" value="TreeGrafter"/>
</dbReference>
<dbReference type="Proteomes" id="UP000237889">
    <property type="component" value="Chromosome"/>
</dbReference>
<evidence type="ECO:0000313" key="3">
    <source>
        <dbReference type="Proteomes" id="UP000237889"/>
    </source>
</evidence>
<organism evidence="2 3">
    <name type="scientific">Phreatobacter cathodiphilus</name>
    <dbReference type="NCBI Taxonomy" id="1868589"/>
    <lineage>
        <taxon>Bacteria</taxon>
        <taxon>Pseudomonadati</taxon>
        <taxon>Pseudomonadota</taxon>
        <taxon>Alphaproteobacteria</taxon>
        <taxon>Hyphomicrobiales</taxon>
        <taxon>Phreatobacteraceae</taxon>
        <taxon>Phreatobacter</taxon>
    </lineage>
</organism>